<feature type="compositionally biased region" description="Basic residues" evidence="1">
    <location>
        <begin position="46"/>
        <end position="59"/>
    </location>
</feature>
<dbReference type="InterPro" id="IPR011748">
    <property type="entry name" value="Unchr_phage_tail-like"/>
</dbReference>
<comment type="caution">
    <text evidence="2">The sequence shown here is derived from an EMBL/GenBank/DDBJ whole genome shotgun (WGS) entry which is preliminary data.</text>
</comment>
<gene>
    <name evidence="2" type="ORF">FKV24_000450</name>
</gene>
<organism evidence="2 3">
    <name type="scientific">Marilutibacter maris</name>
    <dbReference type="NCBI Taxonomy" id="1605891"/>
    <lineage>
        <taxon>Bacteria</taxon>
        <taxon>Pseudomonadati</taxon>
        <taxon>Pseudomonadota</taxon>
        <taxon>Gammaproteobacteria</taxon>
        <taxon>Lysobacterales</taxon>
        <taxon>Lysobacteraceae</taxon>
        <taxon>Marilutibacter</taxon>
    </lineage>
</organism>
<feature type="compositionally biased region" description="Basic residues" evidence="1">
    <location>
        <begin position="1"/>
        <end position="24"/>
    </location>
</feature>
<evidence type="ECO:0000256" key="1">
    <source>
        <dbReference type="SAM" id="MobiDB-lite"/>
    </source>
</evidence>
<evidence type="ECO:0000313" key="3">
    <source>
        <dbReference type="Proteomes" id="UP000320431"/>
    </source>
</evidence>
<dbReference type="Proteomes" id="UP000320431">
    <property type="component" value="Unassembled WGS sequence"/>
</dbReference>
<feature type="compositionally biased region" description="Basic residues" evidence="1">
    <location>
        <begin position="69"/>
        <end position="86"/>
    </location>
</feature>
<dbReference type="AlphaFoldDB" id="A0A508B349"/>
<accession>A0A508B349</accession>
<protein>
    <submittedName>
        <fullName evidence="2">Uncharacterized protein</fullName>
    </submittedName>
</protein>
<feature type="region of interest" description="Disordered" evidence="1">
    <location>
        <begin position="1"/>
        <end position="131"/>
    </location>
</feature>
<evidence type="ECO:0000313" key="2">
    <source>
        <dbReference type="EMBL" id="KAB8198676.1"/>
    </source>
</evidence>
<dbReference type="Pfam" id="PF09684">
    <property type="entry name" value="Tail_P2_I"/>
    <property type="match status" value="1"/>
</dbReference>
<dbReference type="NCBIfam" id="TIGR02242">
    <property type="entry name" value="tail_TIGR02242"/>
    <property type="match status" value="1"/>
</dbReference>
<name>A0A508B349_9GAMM</name>
<dbReference type="InterPro" id="IPR006521">
    <property type="entry name" value="Tail_protein_I"/>
</dbReference>
<sequence length="387" mass="42378">MRGRSPLRSAAGRRHPVHRQRLPRTRGPGAGPPGAVRVSASTSWRCRSRRLAVRAHRPRQRSDGAAGRGARRRLRRGRERQRRRLGRAGGRSAAADGAVRFRSGRDGAAGRPGPAGQSVGRLDAGHGGRMMMRGDCKDGQVSQYLQYLPAPLQDGHFIGRFLLAFQAVLSGGVTVPASGAGRGVERLQGLAETLDGISAYFRPQDTPEDFLPWLASWVAVDLREDWSDATRRNVVASVVPLYMLRGTRRGIEQMLRLCVTEAVEISVDDGDSSVNHYHFVVSLTIRARQNPATLRQLYRKVEAAIELQKPAHTYYSLQLQYPSLVLLDRPDPELGDPPSLRETVLAAQGVYVARNTVLGSVPVDMQTGVKLPAPLLQAVSDHPPSRT</sequence>
<proteinExistence type="predicted"/>
<reference evidence="2 3" key="1">
    <citation type="submission" date="2019-10" db="EMBL/GenBank/DDBJ databases">
        <title>Lysobacter alkalisoli sp. nov., isolated from saline-alkaline soil.</title>
        <authorList>
            <person name="Sun J.-Q."/>
        </authorList>
    </citation>
    <scope>NUCLEOTIDE SEQUENCE [LARGE SCALE GENOMIC DNA]</scope>
    <source>
        <strain evidence="2 3">KCTC 42381</strain>
    </source>
</reference>
<dbReference type="EMBL" id="VICD02000006">
    <property type="protein sequence ID" value="KAB8198676.1"/>
    <property type="molecule type" value="Genomic_DNA"/>
</dbReference>